<proteinExistence type="predicted"/>
<name>A0ABU9K329_9BACI</name>
<reference evidence="1 2" key="1">
    <citation type="submission" date="2024-03" db="EMBL/GenBank/DDBJ databases">
        <title>Bacilli Hybrid Assemblies.</title>
        <authorList>
            <person name="Kovac J."/>
        </authorList>
    </citation>
    <scope>NUCLEOTIDE SEQUENCE [LARGE SCALE GENOMIC DNA]</scope>
    <source>
        <strain evidence="1 2">FSL M8-0022</strain>
    </source>
</reference>
<organism evidence="1 2">
    <name type="scientific">Caldifermentibacillus hisashii</name>
    <dbReference type="NCBI Taxonomy" id="996558"/>
    <lineage>
        <taxon>Bacteria</taxon>
        <taxon>Bacillati</taxon>
        <taxon>Bacillota</taxon>
        <taxon>Bacilli</taxon>
        <taxon>Bacillales</taxon>
        <taxon>Bacillaceae</taxon>
        <taxon>Caldifermentibacillus</taxon>
    </lineage>
</organism>
<dbReference type="Proteomes" id="UP001459714">
    <property type="component" value="Unassembled WGS sequence"/>
</dbReference>
<evidence type="ECO:0000313" key="1">
    <source>
        <dbReference type="EMBL" id="MEL3959547.1"/>
    </source>
</evidence>
<protein>
    <submittedName>
        <fullName evidence="1">Uncharacterized protein</fullName>
    </submittedName>
</protein>
<accession>A0ABU9K329</accession>
<dbReference type="EMBL" id="JBBYAK010000003">
    <property type="protein sequence ID" value="MEL3959547.1"/>
    <property type="molecule type" value="Genomic_DNA"/>
</dbReference>
<comment type="caution">
    <text evidence="1">The sequence shown here is derived from an EMBL/GenBank/DDBJ whole genome shotgun (WGS) entry which is preliminary data.</text>
</comment>
<gene>
    <name evidence="1" type="ORF">NST17_20555</name>
</gene>
<keyword evidence="2" id="KW-1185">Reference proteome</keyword>
<sequence>MRTWERKNYTVEERELDYDLHEFAVIQNGEIIGIIVPDTIEVMEQIIEDLDNGEDVTSWEDGMGNTIYIEK</sequence>
<dbReference type="RefSeq" id="WP_340499791.1">
    <property type="nucleotide sequence ID" value="NZ_JAROAQ010000021.1"/>
</dbReference>
<evidence type="ECO:0000313" key="2">
    <source>
        <dbReference type="Proteomes" id="UP001459714"/>
    </source>
</evidence>